<evidence type="ECO:0000256" key="2">
    <source>
        <dbReference type="SAM" id="Phobius"/>
    </source>
</evidence>
<accession>A0A4V3HEJ4</accession>
<keyword evidence="2" id="KW-0472">Membrane</keyword>
<reference evidence="3 4" key="1">
    <citation type="submission" date="2019-03" db="EMBL/GenBank/DDBJ databases">
        <title>Genomic Encyclopedia of Type Strains, Phase III (KMG-III): the genomes of soil and plant-associated and newly described type strains.</title>
        <authorList>
            <person name="Whitman W."/>
        </authorList>
    </citation>
    <scope>NUCLEOTIDE SEQUENCE [LARGE SCALE GENOMIC DNA]</scope>
    <source>
        <strain evidence="3 4">LMG 29544</strain>
    </source>
</reference>
<sequence>MDLREIQSLHAQYASQPVTIDIAGQVAAMPALPAPADRGDRRATSGITRRIARPVLIGLGVGALAVGAALGGLHLFQVIHTSAPVHASLHTDPAPHRPAGLQDMPVNVAPARPLTDRDFIGASNAPPSAMSSVDVRALSAAPAPRATEQRAAATSQAELATAAASPIHAPRTAVAAVAPAAEGIATPATAATVTQPMVTRNAPEVAASAVPSIPATKPIQKPIHHPVHHRTVEPPDASSESTALPAGTGTKPANPVGKSGDVQLF</sequence>
<feature type="transmembrane region" description="Helical" evidence="2">
    <location>
        <begin position="55"/>
        <end position="76"/>
    </location>
</feature>
<comment type="caution">
    <text evidence="3">The sequence shown here is derived from an EMBL/GenBank/DDBJ whole genome shotgun (WGS) entry which is preliminary data.</text>
</comment>
<keyword evidence="4" id="KW-1185">Reference proteome</keyword>
<dbReference type="OrthoDB" id="9128640at2"/>
<dbReference type="AlphaFoldDB" id="A0A4V3HEJ4"/>
<evidence type="ECO:0000313" key="3">
    <source>
        <dbReference type="EMBL" id="TDY48089.1"/>
    </source>
</evidence>
<evidence type="ECO:0000313" key="4">
    <source>
        <dbReference type="Proteomes" id="UP000295509"/>
    </source>
</evidence>
<dbReference type="RefSeq" id="WP_134192749.1">
    <property type="nucleotide sequence ID" value="NZ_JBHLUW010000061.1"/>
</dbReference>
<evidence type="ECO:0000256" key="1">
    <source>
        <dbReference type="SAM" id="MobiDB-lite"/>
    </source>
</evidence>
<dbReference type="Proteomes" id="UP000295509">
    <property type="component" value="Unassembled WGS sequence"/>
</dbReference>
<proteinExistence type="predicted"/>
<gene>
    <name evidence="3" type="ORF">BX592_11122</name>
</gene>
<name>A0A4V3HEJ4_9BURK</name>
<keyword evidence="2" id="KW-1133">Transmembrane helix</keyword>
<dbReference type="EMBL" id="SORE01000011">
    <property type="protein sequence ID" value="TDY48089.1"/>
    <property type="molecule type" value="Genomic_DNA"/>
</dbReference>
<feature type="region of interest" description="Disordered" evidence="1">
    <location>
        <begin position="227"/>
        <end position="265"/>
    </location>
</feature>
<keyword evidence="2" id="KW-0812">Transmembrane</keyword>
<protein>
    <submittedName>
        <fullName evidence="3">Uncharacterized protein</fullName>
    </submittedName>
</protein>
<organism evidence="3 4">
    <name type="scientific">Paraburkholderia rhizosphaerae</name>
    <dbReference type="NCBI Taxonomy" id="480658"/>
    <lineage>
        <taxon>Bacteria</taxon>
        <taxon>Pseudomonadati</taxon>
        <taxon>Pseudomonadota</taxon>
        <taxon>Betaproteobacteria</taxon>
        <taxon>Burkholderiales</taxon>
        <taxon>Burkholderiaceae</taxon>
        <taxon>Paraburkholderia</taxon>
    </lineage>
</organism>